<sequence length="82" mass="8365">MALRTAVSTMALAGLLTVAGGLSAAPAAQASTTRTTGYTYIGMYPSGAACDAAGRAYVARGEAVSYFCDVAPTTARLSVWFY</sequence>
<dbReference type="Proteomes" id="UP000263377">
    <property type="component" value="Unassembled WGS sequence"/>
</dbReference>
<keyword evidence="1" id="KW-0732">Signal</keyword>
<gene>
    <name evidence="2" type="ORF">DR950_04795</name>
</gene>
<keyword evidence="3" id="KW-1185">Reference proteome</keyword>
<evidence type="ECO:0000313" key="2">
    <source>
        <dbReference type="EMBL" id="RGD57204.1"/>
    </source>
</evidence>
<proteinExistence type="predicted"/>
<protein>
    <recommendedName>
        <fullName evidence="4">Serine protease</fullName>
    </recommendedName>
</protein>
<comment type="caution">
    <text evidence="2">The sequence shown here is derived from an EMBL/GenBank/DDBJ whole genome shotgun (WGS) entry which is preliminary data.</text>
</comment>
<evidence type="ECO:0008006" key="4">
    <source>
        <dbReference type="Google" id="ProtNLM"/>
    </source>
</evidence>
<dbReference type="AlphaFoldDB" id="A0A372ZNT7"/>
<name>A0A372ZNT7_9ACTN</name>
<dbReference type="EMBL" id="QVIG01000001">
    <property type="protein sequence ID" value="RGD57204.1"/>
    <property type="molecule type" value="Genomic_DNA"/>
</dbReference>
<evidence type="ECO:0000256" key="1">
    <source>
        <dbReference type="SAM" id="SignalP"/>
    </source>
</evidence>
<feature type="signal peptide" evidence="1">
    <location>
        <begin position="1"/>
        <end position="30"/>
    </location>
</feature>
<organism evidence="2 3">
    <name type="scientific">Kitasatospora xanthocidica</name>
    <dbReference type="NCBI Taxonomy" id="83382"/>
    <lineage>
        <taxon>Bacteria</taxon>
        <taxon>Bacillati</taxon>
        <taxon>Actinomycetota</taxon>
        <taxon>Actinomycetes</taxon>
        <taxon>Kitasatosporales</taxon>
        <taxon>Streptomycetaceae</taxon>
        <taxon>Kitasatospora</taxon>
    </lineage>
</organism>
<accession>A0A372ZNT7</accession>
<evidence type="ECO:0000313" key="3">
    <source>
        <dbReference type="Proteomes" id="UP000263377"/>
    </source>
</evidence>
<reference evidence="2 3" key="1">
    <citation type="submission" date="2018-08" db="EMBL/GenBank/DDBJ databases">
        <title>Diversity &amp; Physiological Properties of Lignin-Decomposing Actinobacteria from Soil.</title>
        <authorList>
            <person name="Roh S.G."/>
            <person name="Kim S.B."/>
        </authorList>
    </citation>
    <scope>NUCLEOTIDE SEQUENCE [LARGE SCALE GENOMIC DNA]</scope>
    <source>
        <strain evidence="2 3">MMS17-GH009</strain>
    </source>
</reference>
<feature type="chain" id="PRO_5017085294" description="Serine protease" evidence="1">
    <location>
        <begin position="31"/>
        <end position="82"/>
    </location>
</feature>
<dbReference type="RefSeq" id="WP_117486024.1">
    <property type="nucleotide sequence ID" value="NZ_QVIG01000001.1"/>
</dbReference>